<evidence type="ECO:0000313" key="2">
    <source>
        <dbReference type="Proteomes" id="UP000233332"/>
    </source>
</evidence>
<keyword evidence="2" id="KW-1185">Reference proteome</keyword>
<evidence type="ECO:0000313" key="1">
    <source>
        <dbReference type="EMBL" id="PKR58657.1"/>
    </source>
</evidence>
<proteinExistence type="predicted"/>
<dbReference type="AlphaFoldDB" id="A0A2N3L7I4"/>
<organism evidence="1 2">
    <name type="scientific">Thalassospira lohafexi</name>
    <dbReference type="NCBI Taxonomy" id="744227"/>
    <lineage>
        <taxon>Bacteria</taxon>
        <taxon>Pseudomonadati</taxon>
        <taxon>Pseudomonadota</taxon>
        <taxon>Alphaproteobacteria</taxon>
        <taxon>Rhodospirillales</taxon>
        <taxon>Thalassospiraceae</taxon>
        <taxon>Thalassospira</taxon>
    </lineage>
</organism>
<dbReference type="RefSeq" id="WP_101301050.1">
    <property type="nucleotide sequence ID" value="NZ_NXGX01000003.1"/>
</dbReference>
<comment type="caution">
    <text evidence="1">The sequence shown here is derived from an EMBL/GenBank/DDBJ whole genome shotgun (WGS) entry which is preliminary data.</text>
</comment>
<dbReference type="Proteomes" id="UP000233332">
    <property type="component" value="Unassembled WGS sequence"/>
</dbReference>
<name>A0A2N3L7I4_9PROT</name>
<dbReference type="EMBL" id="NXGX01000003">
    <property type="protein sequence ID" value="PKR58657.1"/>
    <property type="molecule type" value="Genomic_DNA"/>
</dbReference>
<accession>A0A2N3L7I4</accession>
<sequence>MLAALLAAFVSDGGAPAKAAEPVAVKVGAYEYGVVYYFENGKPNGMVPLLIGLLNGLQDDYEFQLVETSSRRRYKALADGVVDLLLLESAQWEWQDYAVRFSDKIVTEKDVYVTQSSTAKTVDPFTDVTSQSILCVLGFHYGFAKFNSDPEFLKRSYDVLLRYNEKEVLNGVLASEAPIGIVSAGFLARELAATPGLGDLIAVGPQPDAMHDLVSVIADQSVISVADFNQMIEKLQATGEVQRLWQKIHSGISG</sequence>
<protein>
    <submittedName>
        <fullName evidence="1">Uncharacterized protein</fullName>
    </submittedName>
</protein>
<dbReference type="SUPFAM" id="SSF53850">
    <property type="entry name" value="Periplasmic binding protein-like II"/>
    <property type="match status" value="1"/>
</dbReference>
<dbReference type="Gene3D" id="3.40.190.10">
    <property type="entry name" value="Periplasmic binding protein-like II"/>
    <property type="match status" value="2"/>
</dbReference>
<reference evidence="1 2" key="1">
    <citation type="submission" date="2017-09" db="EMBL/GenBank/DDBJ databases">
        <title>Biodiversity and function of Thalassospira species in the particle-attached aromatic-hydrocarbon-degrading consortia from the surface seawater of the China South Sea.</title>
        <authorList>
            <person name="Dong C."/>
            <person name="Lai Q."/>
            <person name="Shao Z."/>
        </authorList>
    </citation>
    <scope>NUCLEOTIDE SEQUENCE [LARGE SCALE GENOMIC DNA]</scope>
    <source>
        <strain evidence="1 2">139Z-12</strain>
    </source>
</reference>
<gene>
    <name evidence="1" type="ORF">COO92_07215</name>
</gene>